<keyword evidence="2" id="KW-0472">Membrane</keyword>
<keyword evidence="2" id="KW-1133">Transmembrane helix</keyword>
<proteinExistence type="predicted"/>
<dbReference type="Gene3D" id="2.180.10.10">
    <property type="entry name" value="RHS repeat-associated core"/>
    <property type="match status" value="1"/>
</dbReference>
<evidence type="ECO:0000313" key="4">
    <source>
        <dbReference type="Proteomes" id="UP000270988"/>
    </source>
</evidence>
<dbReference type="Proteomes" id="UP000270988">
    <property type="component" value="Chromosome"/>
</dbReference>
<protein>
    <submittedName>
        <fullName evidence="3">RHS repeat-associated core domain</fullName>
    </submittedName>
</protein>
<accession>A0A3S4Y5N2</accession>
<dbReference type="AlphaFoldDB" id="A0A3S4Y5N2"/>
<dbReference type="EMBL" id="LR134521">
    <property type="protein sequence ID" value="VEJ31029.1"/>
    <property type="molecule type" value="Genomic_DNA"/>
</dbReference>
<reference evidence="3 4" key="1">
    <citation type="submission" date="2018-12" db="EMBL/GenBank/DDBJ databases">
        <authorList>
            <consortium name="Pathogen Informatics"/>
        </authorList>
    </citation>
    <scope>NUCLEOTIDE SEQUENCE [LARGE SCALE GENOMIC DNA]</scope>
    <source>
        <strain evidence="3 4">NCTC10918</strain>
    </source>
</reference>
<evidence type="ECO:0000256" key="2">
    <source>
        <dbReference type="SAM" id="Phobius"/>
    </source>
</evidence>
<name>A0A3S4Y5N2_9MICC</name>
<feature type="compositionally biased region" description="Polar residues" evidence="1">
    <location>
        <begin position="511"/>
        <end position="528"/>
    </location>
</feature>
<gene>
    <name evidence="3" type="ORF">NCTC10918_02325</name>
</gene>
<evidence type="ECO:0000256" key="1">
    <source>
        <dbReference type="SAM" id="MobiDB-lite"/>
    </source>
</evidence>
<feature type="transmembrane region" description="Helical" evidence="2">
    <location>
        <begin position="197"/>
        <end position="226"/>
    </location>
</feature>
<sequence length="528" mass="55131">MWDSLAAVTDNAVAGHSTEAHSHVRLVTDAVGELAQVTGLDGRSVPLLWDPTAPIPQVLGAGSVPAPGHDGGFSQVSVPGGFNPWGVGTPSQQEPWGKVPSVAESLLPQGFAFSGVGSVHVAGLDVMGVRTFDAASKHFLSLDPLESVPGTGWFADSYSFVGNNPVGLMDPWGMRPVSIEEYDKYAEHANTRFWGKLILNAVAVVATVAAVAFTGPVAIIALGAIAGAASAAASAMDKVGPDGGIDWGAVGKDALVGGLVGGVTAGATKILTLGRGGILWEKGQVAQRIQGTRFLANKAPGRWASKTVDSIKAKDPKILKDEFIDKHTTFMGKTGGEVIGNMTSGAIEGAYDYSKNAGDDWSVRGMMLSATTGGIMKGASAGFKMAPNYVTNKVNYTKLPGIRHLPDGGRIQRLAASGVKNTTSQIAEMPINVGMSSVEALPKNRILQMDRNDYMAQHPGDNPEALNRAKVKDKSGADLMWDAAGAEIQKQGDYKNLAKNGAKTWKDRKSFTSSPTEQDTNTPAGAPE</sequence>
<dbReference type="NCBIfam" id="TIGR03696">
    <property type="entry name" value="Rhs_assc_core"/>
    <property type="match status" value="1"/>
</dbReference>
<feature type="region of interest" description="Disordered" evidence="1">
    <location>
        <begin position="499"/>
        <end position="528"/>
    </location>
</feature>
<evidence type="ECO:0000313" key="3">
    <source>
        <dbReference type="EMBL" id="VEJ31029.1"/>
    </source>
</evidence>
<dbReference type="InterPro" id="IPR022385">
    <property type="entry name" value="Rhs_assc_core"/>
</dbReference>
<keyword evidence="2" id="KW-0812">Transmembrane</keyword>
<organism evidence="3 4">
    <name type="scientific">Rothia dentocariosa</name>
    <dbReference type="NCBI Taxonomy" id="2047"/>
    <lineage>
        <taxon>Bacteria</taxon>
        <taxon>Bacillati</taxon>
        <taxon>Actinomycetota</taxon>
        <taxon>Actinomycetes</taxon>
        <taxon>Micrococcales</taxon>
        <taxon>Micrococcaceae</taxon>
        <taxon>Rothia</taxon>
    </lineage>
</organism>